<keyword evidence="3" id="KW-0235">DNA replication</keyword>
<keyword evidence="10" id="KW-1185">Reference proteome</keyword>
<evidence type="ECO:0000256" key="1">
    <source>
        <dbReference type="ARBA" id="ARBA00004123"/>
    </source>
</evidence>
<reference evidence="9 10" key="1">
    <citation type="journal article" date="2018" name="G3 (Bethesda)">
        <title>Phylogenetic and Phylogenomic Definition of Rhizopus Species.</title>
        <authorList>
            <person name="Gryganskyi A.P."/>
            <person name="Golan J."/>
            <person name="Dolatabadi S."/>
            <person name="Mondo S."/>
            <person name="Robb S."/>
            <person name="Idnurm A."/>
            <person name="Muszewska A."/>
            <person name="Steczkiewicz K."/>
            <person name="Masonjones S."/>
            <person name="Liao H.L."/>
            <person name="Gajdeczka M.T."/>
            <person name="Anike F."/>
            <person name="Vuek A."/>
            <person name="Anishchenko I.M."/>
            <person name="Voigt K."/>
            <person name="de Hoog G.S."/>
            <person name="Smith M.E."/>
            <person name="Heitman J."/>
            <person name="Vilgalys R."/>
            <person name="Stajich J.E."/>
        </authorList>
    </citation>
    <scope>NUCLEOTIDE SEQUENCE [LARGE SCALE GENOMIC DNA]</scope>
    <source>
        <strain evidence="9 10">LSU 92-RS-03</strain>
    </source>
</reference>
<feature type="compositionally biased region" description="Basic and acidic residues" evidence="7">
    <location>
        <begin position="72"/>
        <end position="91"/>
    </location>
</feature>
<sequence>MGKRKDYMDDGDDSSDEESGRISFDVTENDLEDELAGFSGFQHRRRRQANSSDEEDIPKTHLGFGQAFKPAKQFEKSKSETKKKKSEDVAKPKRAIVPDNEFGQFSVHSNKLGQRMLEKMGWKHGQGLGAGGEGIVNPIETKQRPTGMGLGFRGFDERTKQAKTEAKLRKAESSEDDQEEDEEPKPKRREAWKTSDKPKKRKNKTVYKTATEIIAEAQGLPTQKVLDMTGRLSREINLSDIRETPTMVETTTRLPELRHNLRLIVDLTRSDLENLSREKQKNEIEMKALQEEMNKISSSMEKESKQLGKIERIKQIAQDLERINKDALATGAYETGNITALFGEKFDILEKEFLADIKTMNIDALVVSVWAPVFKYKSMHWDILKEPSWGLLDIKRWKKLLPSNDDSVAEWGWTRKDTREDLVFTPYETMMNTIWLSKVRSAINNQWDIHNPEPLIVLMEEWEPVLPRFIFENIINQLILPAISRAVEEWNPKTDTVLIHTWIHPWISILKLWRLSDLLTTIRQKLSIVLRQWHPSDESALHIILPWKTIWTSAQTETFMVRSILPKLTNTLREEFEVNPRDQQLDALNLLKTDMVTYKLVPISGYKDLEKAKQRLVATDDELVSIIMINCGGAIDVKEFFDIDEYTKIYILDSHRPLHLSNLDPKNVHVCVLDEDEHTEKFDLIMNAYDSVMYAYESESDDSEEEQMDPVSKRRRLNNEVKTHRTSRHKKMEQRKLLAGYYTIGSYHASSSSSIVYEIANQLSKSNNDLLWLAITGVTAQYLYERIDTNKYIENIKIFREDTARFNIREDRSTQDEVGGEIVIGDEYRFMLLRHWSLYESMYYSSYVASTLSLWNDTENNKLHSFFALMGFRLDQCRQIYTHMDIDLKDRLQTKIEEVAPHLGLTELSYPSFTRTYNNTCTLSASDMVFALSAILETSPTTAARLGLGTSMKGKDWQYVVEADTPDEVYSESHRWWLRNFYQAHDALNRSTPDVILYGIRLSMETQKAIASHVSAAISRREFRMYPSFRYLLINGGPDLAMLQHPLALQRLALFSSDIYRMHGKRQMPLILATLDEEHDSYLVVTFAGALRFGDTKRNRFAVAFQEIAHEENSSISLDSIEPTISYMKKTDLNPFINKLKVMKLL</sequence>
<dbReference type="GO" id="GO:0003697">
    <property type="term" value="F:single-stranded DNA binding"/>
    <property type="evidence" value="ECO:0007669"/>
    <property type="project" value="TreeGrafter"/>
</dbReference>
<gene>
    <name evidence="9" type="ORF">CU098_004781</name>
</gene>
<dbReference type="PANTHER" id="PTHR10507:SF0">
    <property type="entry name" value="CELL DIVISION CONTROL PROTEIN 45 HOMOLOG"/>
    <property type="match status" value="1"/>
</dbReference>
<dbReference type="GO" id="GO:0006270">
    <property type="term" value="P:DNA replication initiation"/>
    <property type="evidence" value="ECO:0007669"/>
    <property type="project" value="InterPro"/>
</dbReference>
<dbReference type="Pfam" id="PF07842">
    <property type="entry name" value="GCFC"/>
    <property type="match status" value="1"/>
</dbReference>
<dbReference type="InterPro" id="IPR000467">
    <property type="entry name" value="G_patch_dom"/>
</dbReference>
<dbReference type="GO" id="GO:0000727">
    <property type="term" value="P:double-strand break repair via break-induced replication"/>
    <property type="evidence" value="ECO:0007669"/>
    <property type="project" value="TreeGrafter"/>
</dbReference>
<dbReference type="STRING" id="4846.A0A367KUB3"/>
<name>A0A367KUB3_RHIST</name>
<dbReference type="AlphaFoldDB" id="A0A367KUB3"/>
<comment type="subcellular location">
    <subcellularLocation>
        <location evidence="1">Nucleus</location>
    </subcellularLocation>
</comment>
<evidence type="ECO:0000256" key="3">
    <source>
        <dbReference type="ARBA" id="ARBA00022705"/>
    </source>
</evidence>
<dbReference type="GO" id="GO:0003682">
    <property type="term" value="F:chromatin binding"/>
    <property type="evidence" value="ECO:0007669"/>
    <property type="project" value="TreeGrafter"/>
</dbReference>
<evidence type="ECO:0000256" key="7">
    <source>
        <dbReference type="SAM" id="MobiDB-lite"/>
    </source>
</evidence>
<comment type="caution">
    <text evidence="9">The sequence shown here is derived from an EMBL/GenBank/DDBJ whole genome shotgun (WGS) entry which is preliminary data.</text>
</comment>
<dbReference type="InterPro" id="IPR003874">
    <property type="entry name" value="CDC45"/>
</dbReference>
<evidence type="ECO:0000256" key="4">
    <source>
        <dbReference type="ARBA" id="ARBA00023242"/>
    </source>
</evidence>
<feature type="region of interest" description="Disordered" evidence="7">
    <location>
        <begin position="141"/>
        <end position="205"/>
    </location>
</feature>
<accession>A0A367KUB3</accession>
<dbReference type="Pfam" id="PF02724">
    <property type="entry name" value="CDC45"/>
    <property type="match status" value="1"/>
</dbReference>
<dbReference type="PROSITE" id="PS50174">
    <property type="entry name" value="G_PATCH"/>
    <property type="match status" value="1"/>
</dbReference>
<feature type="compositionally biased region" description="Acidic residues" evidence="7">
    <location>
        <begin position="174"/>
        <end position="183"/>
    </location>
</feature>
<evidence type="ECO:0000256" key="2">
    <source>
        <dbReference type="ARBA" id="ARBA00010727"/>
    </source>
</evidence>
<evidence type="ECO:0000256" key="6">
    <source>
        <dbReference type="SAM" id="Coils"/>
    </source>
</evidence>
<dbReference type="OrthoDB" id="4822at2759"/>
<protein>
    <recommendedName>
        <fullName evidence="8">G-patch domain-containing protein</fullName>
    </recommendedName>
</protein>
<proteinExistence type="inferred from homology"/>
<keyword evidence="5" id="KW-0131">Cell cycle</keyword>
<dbReference type="Proteomes" id="UP000253551">
    <property type="component" value="Unassembled WGS sequence"/>
</dbReference>
<feature type="coiled-coil region" evidence="6">
    <location>
        <begin position="265"/>
        <end position="330"/>
    </location>
</feature>
<dbReference type="EMBL" id="PJQM01000303">
    <property type="protein sequence ID" value="RCI05786.1"/>
    <property type="molecule type" value="Genomic_DNA"/>
</dbReference>
<keyword evidence="6" id="KW-0175">Coiled coil</keyword>
<organism evidence="9 10">
    <name type="scientific">Rhizopus stolonifer</name>
    <name type="common">Rhizopus nigricans</name>
    <dbReference type="NCBI Taxonomy" id="4846"/>
    <lineage>
        <taxon>Eukaryota</taxon>
        <taxon>Fungi</taxon>
        <taxon>Fungi incertae sedis</taxon>
        <taxon>Mucoromycota</taxon>
        <taxon>Mucoromycotina</taxon>
        <taxon>Mucoromycetes</taxon>
        <taxon>Mucorales</taxon>
        <taxon>Mucorineae</taxon>
        <taxon>Rhizopodaceae</taxon>
        <taxon>Rhizopus</taxon>
    </lineage>
</organism>
<evidence type="ECO:0000256" key="5">
    <source>
        <dbReference type="ARBA" id="ARBA00023306"/>
    </source>
</evidence>
<evidence type="ECO:0000259" key="8">
    <source>
        <dbReference type="PROSITE" id="PS50174"/>
    </source>
</evidence>
<evidence type="ECO:0000313" key="9">
    <source>
        <dbReference type="EMBL" id="RCI05786.1"/>
    </source>
</evidence>
<evidence type="ECO:0000313" key="10">
    <source>
        <dbReference type="Proteomes" id="UP000253551"/>
    </source>
</evidence>
<feature type="compositionally biased region" description="Basic and acidic residues" evidence="7">
    <location>
        <begin position="154"/>
        <end position="173"/>
    </location>
</feature>
<dbReference type="PANTHER" id="PTHR10507">
    <property type="entry name" value="CDC45-RELATED PROTEIN"/>
    <property type="match status" value="1"/>
</dbReference>
<comment type="similarity">
    <text evidence="2">Belongs to the CDC45 family.</text>
</comment>
<dbReference type="SMART" id="SM00443">
    <property type="entry name" value="G_patch"/>
    <property type="match status" value="1"/>
</dbReference>
<feature type="domain" description="G-patch" evidence="8">
    <location>
        <begin position="109"/>
        <end position="155"/>
    </location>
</feature>
<keyword evidence="4" id="KW-0539">Nucleus</keyword>
<dbReference type="GO" id="GO:0031261">
    <property type="term" value="C:DNA replication preinitiation complex"/>
    <property type="evidence" value="ECO:0007669"/>
    <property type="project" value="TreeGrafter"/>
</dbReference>
<dbReference type="GO" id="GO:1902977">
    <property type="term" value="P:mitotic DNA replication preinitiation complex assembly"/>
    <property type="evidence" value="ECO:0007669"/>
    <property type="project" value="TreeGrafter"/>
</dbReference>
<dbReference type="Pfam" id="PF01585">
    <property type="entry name" value="G-patch"/>
    <property type="match status" value="1"/>
</dbReference>
<dbReference type="GO" id="GO:0003688">
    <property type="term" value="F:DNA replication origin binding"/>
    <property type="evidence" value="ECO:0007669"/>
    <property type="project" value="TreeGrafter"/>
</dbReference>
<feature type="region of interest" description="Disordered" evidence="7">
    <location>
        <begin position="1"/>
        <end position="102"/>
    </location>
</feature>
<dbReference type="InterPro" id="IPR022783">
    <property type="entry name" value="GCFC_dom"/>
</dbReference>